<sequence length="155" mass="17679">MQDSTEQAAAQVRFDRHYPVAVEKVWRAWTDPQALSRWFFAGRPGAVVEAEIDLRVGGRYRILTRLPDGETHDVGGEYQEVVPQRRLVFSWAWHSTPERVSRVSLDFVAEDGGTALHFVHDRFFDDAARANHERGWQPAIDKLGAVLLQPDLQEA</sequence>
<dbReference type="Gene3D" id="3.30.530.20">
    <property type="match status" value="1"/>
</dbReference>
<gene>
    <name evidence="3" type="ORF">EXJ73_02385</name>
</gene>
<dbReference type="InterPro" id="IPR023393">
    <property type="entry name" value="START-like_dom_sf"/>
</dbReference>
<name>A0A9X4LD64_9BURK</name>
<comment type="caution">
    <text evidence="3">The sequence shown here is derived from an EMBL/GenBank/DDBJ whole genome shotgun (WGS) entry which is preliminary data.</text>
</comment>
<evidence type="ECO:0000256" key="1">
    <source>
        <dbReference type="ARBA" id="ARBA00006817"/>
    </source>
</evidence>
<evidence type="ECO:0000313" key="4">
    <source>
        <dbReference type="Proteomes" id="UP001152766"/>
    </source>
</evidence>
<accession>A0A9X4LD64</accession>
<evidence type="ECO:0000259" key="2">
    <source>
        <dbReference type="Pfam" id="PF08327"/>
    </source>
</evidence>
<dbReference type="AlphaFoldDB" id="A0A9X4LD64"/>
<comment type="similarity">
    <text evidence="1">Belongs to the AHA1 family.</text>
</comment>
<dbReference type="InterPro" id="IPR013538">
    <property type="entry name" value="ASHA1/2-like_C"/>
</dbReference>
<organism evidence="3 4">
    <name type="scientific">Pelomonas aquatica</name>
    <dbReference type="NCBI Taxonomy" id="431058"/>
    <lineage>
        <taxon>Bacteria</taxon>
        <taxon>Pseudomonadati</taxon>
        <taxon>Pseudomonadota</taxon>
        <taxon>Betaproteobacteria</taxon>
        <taxon>Burkholderiales</taxon>
        <taxon>Sphaerotilaceae</taxon>
        <taxon>Roseateles</taxon>
    </lineage>
</organism>
<evidence type="ECO:0000313" key="3">
    <source>
        <dbReference type="EMBL" id="MDG0861322.1"/>
    </source>
</evidence>
<dbReference type="Proteomes" id="UP001152766">
    <property type="component" value="Unassembled WGS sequence"/>
</dbReference>
<dbReference type="CDD" id="cd07814">
    <property type="entry name" value="SRPBCC_CalC_Aha1-like"/>
    <property type="match status" value="1"/>
</dbReference>
<feature type="domain" description="Activator of Hsp90 ATPase homologue 1/2-like C-terminal" evidence="2">
    <location>
        <begin position="21"/>
        <end position="147"/>
    </location>
</feature>
<dbReference type="EMBL" id="SGUG01000003">
    <property type="protein sequence ID" value="MDG0861322.1"/>
    <property type="molecule type" value="Genomic_DNA"/>
</dbReference>
<proteinExistence type="inferred from homology"/>
<reference evidence="3" key="1">
    <citation type="submission" date="2019-02" db="EMBL/GenBank/DDBJ databases">
        <title>Draft genome of the type strain Pelomonas aquatica CCUG 52575T.</title>
        <authorList>
            <person name="Gomila M."/>
            <person name="Lalucat J."/>
        </authorList>
    </citation>
    <scope>NUCLEOTIDE SEQUENCE</scope>
    <source>
        <strain evidence="3">CCUG 52575</strain>
    </source>
</reference>
<keyword evidence="4" id="KW-1185">Reference proteome</keyword>
<protein>
    <submittedName>
        <fullName evidence="3">SRPBCC domain-containing protein</fullName>
    </submittedName>
</protein>
<dbReference type="Pfam" id="PF08327">
    <property type="entry name" value="AHSA1"/>
    <property type="match status" value="1"/>
</dbReference>
<dbReference type="SUPFAM" id="SSF55961">
    <property type="entry name" value="Bet v1-like"/>
    <property type="match status" value="1"/>
</dbReference>
<dbReference type="RefSeq" id="WP_268147053.1">
    <property type="nucleotide sequence ID" value="NZ_JAPPUW010000002.1"/>
</dbReference>